<keyword evidence="1" id="KW-0812">Transmembrane</keyword>
<gene>
    <name evidence="2" type="ORF">SAMN06269250_4932</name>
</gene>
<dbReference type="EMBL" id="OCNH01000004">
    <property type="protein sequence ID" value="SOD95640.1"/>
    <property type="molecule type" value="Genomic_DNA"/>
</dbReference>
<sequence length="483" mass="52656">MFLVIFRNILVLFYCVLTVGFAQSIDNVASIELGETSFPIERTFTISLIIPNSETRATIAFPDIPGFIKRGTSTSVTPLEINGKSVTSQVITQNYKARAPGRFRLMPFSVVVNGETIHSDGAMLTVLPTPGLAAPESATANTVDIAPNGAAFLSFRASKPSLYAGDGVALTLSFFVADNYPYELSFQALDKQLQGITRKIRPANSWEENVPINDLKPISVVINNKKFREYRLFESVFFPLSSQTIRLPAVSLQLSRRPVVGPPASQPELVGFTSQPLTVTVRPLPVHPLRGRVAVGTFQLEEGLEKKNVGVGKSVRYTFSITGRGNIATLPGPSSPDDRTELDIFPPEERHTVNHAGDEIRGRKTFTYFVVPHQNGTVSLANHFQWIYFDPQRARYDTLRPQLALRVGGTEEAVANAVSIPTGEAIANGEAIPGAPVGNSLYTGIELMDSSQQPVSVSALIRSVANVLIMLMLVGMVFVLIKR</sequence>
<dbReference type="OrthoDB" id="2079210at2"/>
<evidence type="ECO:0000256" key="1">
    <source>
        <dbReference type="SAM" id="Phobius"/>
    </source>
</evidence>
<proteinExistence type="predicted"/>
<keyword evidence="3" id="KW-1185">Reference proteome</keyword>
<reference evidence="3" key="1">
    <citation type="submission" date="2017-09" db="EMBL/GenBank/DDBJ databases">
        <authorList>
            <person name="Varghese N."/>
            <person name="Submissions S."/>
        </authorList>
    </citation>
    <scope>NUCLEOTIDE SEQUENCE [LARGE SCALE GENOMIC DNA]</scope>
    <source>
        <strain evidence="3">DSM 29961</strain>
    </source>
</reference>
<dbReference type="RefSeq" id="WP_097129289.1">
    <property type="nucleotide sequence ID" value="NZ_OCNH01000004.1"/>
</dbReference>
<dbReference type="PANTHER" id="PTHR40940">
    <property type="entry name" value="PROTEIN BATD-RELATED"/>
    <property type="match status" value="1"/>
</dbReference>
<keyword evidence="1" id="KW-1133">Transmembrane helix</keyword>
<protein>
    <submittedName>
        <fullName evidence="2">Oxygen tolerance</fullName>
    </submittedName>
</protein>
<feature type="transmembrane region" description="Helical" evidence="1">
    <location>
        <begin position="459"/>
        <end position="481"/>
    </location>
</feature>
<dbReference type="PANTHER" id="PTHR40940:SF2">
    <property type="entry name" value="BATD"/>
    <property type="match status" value="1"/>
</dbReference>
<keyword evidence="1" id="KW-0472">Membrane</keyword>
<dbReference type="InterPro" id="IPR025738">
    <property type="entry name" value="BatD"/>
</dbReference>
<name>A0A286GJG5_9BACT</name>
<evidence type="ECO:0000313" key="3">
    <source>
        <dbReference type="Proteomes" id="UP000219452"/>
    </source>
</evidence>
<dbReference type="AlphaFoldDB" id="A0A286GJG5"/>
<accession>A0A286GJG5</accession>
<dbReference type="Pfam" id="PF13584">
    <property type="entry name" value="BatD"/>
    <property type="match status" value="2"/>
</dbReference>
<organism evidence="2 3">
    <name type="scientific">Spirosoma fluviale</name>
    <dbReference type="NCBI Taxonomy" id="1597977"/>
    <lineage>
        <taxon>Bacteria</taxon>
        <taxon>Pseudomonadati</taxon>
        <taxon>Bacteroidota</taxon>
        <taxon>Cytophagia</taxon>
        <taxon>Cytophagales</taxon>
        <taxon>Cytophagaceae</taxon>
        <taxon>Spirosoma</taxon>
    </lineage>
</organism>
<evidence type="ECO:0000313" key="2">
    <source>
        <dbReference type="EMBL" id="SOD95640.1"/>
    </source>
</evidence>
<dbReference type="Proteomes" id="UP000219452">
    <property type="component" value="Unassembled WGS sequence"/>
</dbReference>